<dbReference type="STRING" id="525640.SAMN04487971_103311"/>
<dbReference type="AlphaFoldDB" id="A0A1G9FBG5"/>
<organism evidence="5 6">
    <name type="scientific">Paracoccus chinensis</name>
    <dbReference type="NCBI Taxonomy" id="525640"/>
    <lineage>
        <taxon>Bacteria</taxon>
        <taxon>Pseudomonadati</taxon>
        <taxon>Pseudomonadota</taxon>
        <taxon>Alphaproteobacteria</taxon>
        <taxon>Rhodobacterales</taxon>
        <taxon>Paracoccaceae</taxon>
        <taxon>Paracoccus</taxon>
    </lineage>
</organism>
<dbReference type="PANTHER" id="PTHR47062:SF1">
    <property type="entry name" value="SMALL HEAT SHOCK PROTEIN IBPA"/>
    <property type="match status" value="1"/>
</dbReference>
<reference evidence="6" key="1">
    <citation type="submission" date="2016-10" db="EMBL/GenBank/DDBJ databases">
        <authorList>
            <person name="Varghese N."/>
            <person name="Submissions S."/>
        </authorList>
    </citation>
    <scope>NUCLEOTIDE SEQUENCE [LARGE SCALE GENOMIC DNA]</scope>
    <source>
        <strain evidence="6">CGMCC 1.7655</strain>
    </source>
</reference>
<protein>
    <submittedName>
        <fullName evidence="5">Molecular chaperone IbpA</fullName>
    </submittedName>
</protein>
<dbReference type="Proteomes" id="UP000199555">
    <property type="component" value="Unassembled WGS sequence"/>
</dbReference>
<dbReference type="PROSITE" id="PS01031">
    <property type="entry name" value="SHSP"/>
    <property type="match status" value="1"/>
</dbReference>
<dbReference type="EMBL" id="FNGE01000003">
    <property type="protein sequence ID" value="SDK85725.1"/>
    <property type="molecule type" value="Genomic_DNA"/>
</dbReference>
<gene>
    <name evidence="5" type="ORF">SAMN04487971_103311</name>
</gene>
<keyword evidence="1" id="KW-0346">Stress response</keyword>
<evidence type="ECO:0000259" key="4">
    <source>
        <dbReference type="PROSITE" id="PS01031"/>
    </source>
</evidence>
<evidence type="ECO:0000256" key="1">
    <source>
        <dbReference type="ARBA" id="ARBA00023016"/>
    </source>
</evidence>
<dbReference type="PANTHER" id="PTHR47062">
    <property type="match status" value="1"/>
</dbReference>
<feature type="domain" description="SHSP" evidence="4">
    <location>
        <begin position="55"/>
        <end position="166"/>
    </location>
</feature>
<sequence>MAPAYRLPGFRGAALFTSLKRMRPMRSTMDLTPLYRASIGFDRIADLVDRALASDIATPTYPPYNIEKMGENAYRISIAVAGFTADDLSVEMKDGAVIVSARKVEEDENRTFLHRGIATRAFERKFALADHVRVTGASHVDGMLHIDLVREVPEALKPRKIEISKSAAQTLEAEEVKKLDA</sequence>
<dbReference type="Pfam" id="PF00011">
    <property type="entry name" value="HSP20"/>
    <property type="match status" value="1"/>
</dbReference>
<evidence type="ECO:0000256" key="3">
    <source>
        <dbReference type="RuleBase" id="RU003616"/>
    </source>
</evidence>
<dbReference type="SUPFAM" id="SSF49764">
    <property type="entry name" value="HSP20-like chaperones"/>
    <property type="match status" value="1"/>
</dbReference>
<dbReference type="Gene3D" id="2.60.40.790">
    <property type="match status" value="1"/>
</dbReference>
<comment type="similarity">
    <text evidence="2 3">Belongs to the small heat shock protein (HSP20) family.</text>
</comment>
<dbReference type="InterPro" id="IPR037913">
    <property type="entry name" value="ACD_IbpA/B"/>
</dbReference>
<dbReference type="InterPro" id="IPR008978">
    <property type="entry name" value="HSP20-like_chaperone"/>
</dbReference>
<name>A0A1G9FBG5_9RHOB</name>
<evidence type="ECO:0000313" key="6">
    <source>
        <dbReference type="Proteomes" id="UP000199555"/>
    </source>
</evidence>
<evidence type="ECO:0000256" key="2">
    <source>
        <dbReference type="PROSITE-ProRule" id="PRU00285"/>
    </source>
</evidence>
<dbReference type="CDD" id="cd06470">
    <property type="entry name" value="ACD_IbpA-B_like"/>
    <property type="match status" value="1"/>
</dbReference>
<dbReference type="InterPro" id="IPR002068">
    <property type="entry name" value="A-crystallin/Hsp20_dom"/>
</dbReference>
<evidence type="ECO:0000313" key="5">
    <source>
        <dbReference type="EMBL" id="SDK85725.1"/>
    </source>
</evidence>
<accession>A0A1G9FBG5</accession>
<proteinExistence type="inferred from homology"/>
<keyword evidence="6" id="KW-1185">Reference proteome</keyword>